<dbReference type="EMBL" id="JAHIBW010000015">
    <property type="protein sequence ID" value="KAG7304197.1"/>
    <property type="molecule type" value="Genomic_DNA"/>
</dbReference>
<sequence length="61" mass="6180">MRRLYLGRSGSQCMLFILGARARGAAGARGGAAGGAARRGALGPAGQSADVRCCLCTLLRE</sequence>
<proteinExistence type="predicted"/>
<keyword evidence="2" id="KW-1185">Reference proteome</keyword>
<organism evidence="1 2">
    <name type="scientific">Plutella xylostella</name>
    <name type="common">Diamondback moth</name>
    <name type="synonym">Plutella maculipennis</name>
    <dbReference type="NCBI Taxonomy" id="51655"/>
    <lineage>
        <taxon>Eukaryota</taxon>
        <taxon>Metazoa</taxon>
        <taxon>Ecdysozoa</taxon>
        <taxon>Arthropoda</taxon>
        <taxon>Hexapoda</taxon>
        <taxon>Insecta</taxon>
        <taxon>Pterygota</taxon>
        <taxon>Neoptera</taxon>
        <taxon>Endopterygota</taxon>
        <taxon>Lepidoptera</taxon>
        <taxon>Glossata</taxon>
        <taxon>Ditrysia</taxon>
        <taxon>Yponomeutoidea</taxon>
        <taxon>Plutellidae</taxon>
        <taxon>Plutella</taxon>
    </lineage>
</organism>
<evidence type="ECO:0000313" key="2">
    <source>
        <dbReference type="Proteomes" id="UP000823941"/>
    </source>
</evidence>
<evidence type="ECO:0000313" key="1">
    <source>
        <dbReference type="EMBL" id="KAG7304197.1"/>
    </source>
</evidence>
<protein>
    <submittedName>
        <fullName evidence="1">Uncharacterized protein</fullName>
    </submittedName>
</protein>
<reference evidence="1 2" key="1">
    <citation type="submission" date="2021-06" db="EMBL/GenBank/DDBJ databases">
        <title>A haploid diamondback moth (Plutella xylostella L.) genome assembly resolves 31 chromosomes and identifies a diamide resistance mutation.</title>
        <authorList>
            <person name="Ward C.M."/>
            <person name="Perry K.D."/>
            <person name="Baker G."/>
            <person name="Powis K."/>
            <person name="Heckel D.G."/>
            <person name="Baxter S.W."/>
        </authorList>
    </citation>
    <scope>NUCLEOTIDE SEQUENCE [LARGE SCALE GENOMIC DNA]</scope>
    <source>
        <strain evidence="1 2">LV</strain>
        <tissue evidence="1">Single pupa</tissue>
    </source>
</reference>
<accession>A0ABQ7QG79</accession>
<dbReference type="Proteomes" id="UP000823941">
    <property type="component" value="Chromosome 15"/>
</dbReference>
<name>A0ABQ7QG79_PLUXY</name>
<gene>
    <name evidence="1" type="ORF">JYU34_011135</name>
</gene>
<comment type="caution">
    <text evidence="1">The sequence shown here is derived from an EMBL/GenBank/DDBJ whole genome shotgun (WGS) entry which is preliminary data.</text>
</comment>